<evidence type="ECO:0000256" key="12">
    <source>
        <dbReference type="ARBA" id="ARBA00023222"/>
    </source>
</evidence>
<dbReference type="EC" id="4.2.1.51" evidence="7"/>
<comment type="function">
    <text evidence="2">Catalyzes the Claisen rearrangement of chorismate to prephenate and the decarboxylation/dehydration of prephenate to phenylpyruvate.</text>
</comment>
<evidence type="ECO:0000256" key="10">
    <source>
        <dbReference type="ARBA" id="ARBA00022605"/>
    </source>
</evidence>
<evidence type="ECO:0000259" key="23">
    <source>
        <dbReference type="PROSITE" id="PS51671"/>
    </source>
</evidence>
<dbReference type="PROSITE" id="PS51671">
    <property type="entry name" value="ACT"/>
    <property type="match status" value="1"/>
</dbReference>
<keyword evidence="11" id="KW-0057">Aromatic amino acid biosynthesis</keyword>
<dbReference type="InterPro" id="IPR018528">
    <property type="entry name" value="Preph_deHydtase_CS"/>
</dbReference>
<dbReference type="SUPFAM" id="SSF48600">
    <property type="entry name" value="Chorismate mutase II"/>
    <property type="match status" value="1"/>
</dbReference>
<dbReference type="InterPro" id="IPR036979">
    <property type="entry name" value="CM_dom_sf"/>
</dbReference>
<comment type="subcellular location">
    <subcellularLocation>
        <location evidence="3">Cytoplasm</location>
    </subcellularLocation>
</comment>
<dbReference type="GO" id="GO:0005737">
    <property type="term" value="C:cytoplasm"/>
    <property type="evidence" value="ECO:0007669"/>
    <property type="project" value="UniProtKB-SubCell"/>
</dbReference>
<dbReference type="UniPathway" id="UPA00121">
    <property type="reaction ID" value="UER00345"/>
</dbReference>
<evidence type="ECO:0000256" key="4">
    <source>
        <dbReference type="ARBA" id="ARBA00004741"/>
    </source>
</evidence>
<evidence type="ECO:0000256" key="1">
    <source>
        <dbReference type="ARBA" id="ARBA00000824"/>
    </source>
</evidence>
<dbReference type="InterPro" id="IPR008242">
    <property type="entry name" value="Chor_mutase/pphenate_deHydtase"/>
</dbReference>
<reference evidence="24 25" key="1">
    <citation type="submission" date="2012-06" db="EMBL/GenBank/DDBJ databases">
        <title>The complete chromosome of genome of Turneriella parva DSM 21527.</title>
        <authorList>
            <consortium name="US DOE Joint Genome Institute (JGI-PGF)"/>
            <person name="Lucas S."/>
            <person name="Han J."/>
            <person name="Lapidus A."/>
            <person name="Bruce D."/>
            <person name="Goodwin L."/>
            <person name="Pitluck S."/>
            <person name="Peters L."/>
            <person name="Kyrpides N."/>
            <person name="Mavromatis K."/>
            <person name="Ivanova N."/>
            <person name="Mikhailova N."/>
            <person name="Chertkov O."/>
            <person name="Detter J.C."/>
            <person name="Tapia R."/>
            <person name="Han C."/>
            <person name="Land M."/>
            <person name="Hauser L."/>
            <person name="Markowitz V."/>
            <person name="Cheng J.-F."/>
            <person name="Hugenholtz P."/>
            <person name="Woyke T."/>
            <person name="Wu D."/>
            <person name="Gronow S."/>
            <person name="Wellnitz S."/>
            <person name="Brambilla E."/>
            <person name="Klenk H.-P."/>
            <person name="Eisen J.A."/>
        </authorList>
    </citation>
    <scope>NUCLEOTIDE SEQUENCE [LARGE SCALE GENOMIC DNA]</scope>
    <source>
        <strain evidence="25">ATCC BAA-1111 / DSM 21527 / NCTC 11395 / H</strain>
    </source>
</reference>
<dbReference type="GO" id="GO:0004664">
    <property type="term" value="F:prephenate dehydratase activity"/>
    <property type="evidence" value="ECO:0007669"/>
    <property type="project" value="UniProtKB-EC"/>
</dbReference>
<dbReference type="InterPro" id="IPR001086">
    <property type="entry name" value="Preph_deHydtase"/>
</dbReference>
<dbReference type="HOGENOM" id="CLU_035008_0_1_12"/>
<dbReference type="InterPro" id="IPR010957">
    <property type="entry name" value="G/b/e-P-prot_chorismate_mutase"/>
</dbReference>
<dbReference type="GO" id="GO:0004106">
    <property type="term" value="F:chorismate mutase activity"/>
    <property type="evidence" value="ECO:0007669"/>
    <property type="project" value="UniProtKB-EC"/>
</dbReference>
<dbReference type="InterPro" id="IPR045865">
    <property type="entry name" value="ACT-like_dom_sf"/>
</dbReference>
<keyword evidence="12" id="KW-0584">Phenylalanine biosynthesis</keyword>
<dbReference type="CDD" id="cd13630">
    <property type="entry name" value="PBP2_PDT_1"/>
    <property type="match status" value="1"/>
</dbReference>
<evidence type="ECO:0000256" key="20">
    <source>
        <dbReference type="SAM" id="Coils"/>
    </source>
</evidence>
<dbReference type="Pfam" id="PF00800">
    <property type="entry name" value="PDT"/>
    <property type="match status" value="1"/>
</dbReference>
<evidence type="ECO:0000256" key="8">
    <source>
        <dbReference type="ARBA" id="ARBA00014401"/>
    </source>
</evidence>
<evidence type="ECO:0000313" key="25">
    <source>
        <dbReference type="Proteomes" id="UP000006048"/>
    </source>
</evidence>
<dbReference type="Pfam" id="PF01817">
    <property type="entry name" value="CM_2"/>
    <property type="match status" value="1"/>
</dbReference>
<evidence type="ECO:0000256" key="14">
    <source>
        <dbReference type="ARBA" id="ARBA00023239"/>
    </source>
</evidence>
<feature type="domain" description="Chorismate mutase" evidence="21">
    <location>
        <begin position="1"/>
        <end position="85"/>
    </location>
</feature>
<dbReference type="AlphaFoldDB" id="I4BB18"/>
<dbReference type="PROSITE" id="PS51168">
    <property type="entry name" value="CHORISMATE_MUT_2"/>
    <property type="match status" value="1"/>
</dbReference>
<dbReference type="GO" id="GO:0046417">
    <property type="term" value="P:chorismate metabolic process"/>
    <property type="evidence" value="ECO:0007669"/>
    <property type="project" value="InterPro"/>
</dbReference>
<dbReference type="SMART" id="SM00830">
    <property type="entry name" value="CM_2"/>
    <property type="match status" value="1"/>
</dbReference>
<keyword evidence="20" id="KW-0175">Coiled coil</keyword>
<comment type="pathway">
    <text evidence="4">Amino-acid biosynthesis; L-phenylalanine biosynthesis; phenylpyruvate from prephenate: step 1/1.</text>
</comment>
<dbReference type="Gene3D" id="3.30.70.260">
    <property type="match status" value="1"/>
</dbReference>
<dbReference type="InterPro" id="IPR002912">
    <property type="entry name" value="ACT_dom"/>
</dbReference>
<dbReference type="STRING" id="869212.Turpa_3841"/>
<evidence type="ECO:0000256" key="19">
    <source>
        <dbReference type="PIRSR" id="PIRSR001500-2"/>
    </source>
</evidence>
<comment type="catalytic activity">
    <reaction evidence="18">
        <text>prephenate + H(+) = 3-phenylpyruvate + CO2 + H2O</text>
        <dbReference type="Rhea" id="RHEA:21648"/>
        <dbReference type="ChEBI" id="CHEBI:15377"/>
        <dbReference type="ChEBI" id="CHEBI:15378"/>
        <dbReference type="ChEBI" id="CHEBI:16526"/>
        <dbReference type="ChEBI" id="CHEBI:18005"/>
        <dbReference type="ChEBI" id="CHEBI:29934"/>
        <dbReference type="EC" id="4.2.1.51"/>
    </reaction>
</comment>
<evidence type="ECO:0000256" key="5">
    <source>
        <dbReference type="ARBA" id="ARBA00004817"/>
    </source>
</evidence>
<dbReference type="EC" id="5.4.99.5" evidence="6"/>
<evidence type="ECO:0000256" key="16">
    <source>
        <dbReference type="ARBA" id="ARBA00031175"/>
    </source>
</evidence>
<dbReference type="EMBL" id="CP002959">
    <property type="protein sequence ID" value="AFM14475.1"/>
    <property type="molecule type" value="Genomic_DNA"/>
</dbReference>
<dbReference type="NCBIfam" id="TIGR01807">
    <property type="entry name" value="CM_P2"/>
    <property type="match status" value="1"/>
</dbReference>
<dbReference type="KEGG" id="tpx:Turpa_3841"/>
<keyword evidence="13 24" id="KW-0413">Isomerase</keyword>
<evidence type="ECO:0000313" key="24">
    <source>
        <dbReference type="EMBL" id="AFM14475.1"/>
    </source>
</evidence>
<evidence type="ECO:0000259" key="21">
    <source>
        <dbReference type="PROSITE" id="PS51168"/>
    </source>
</evidence>
<dbReference type="SUPFAM" id="SSF55021">
    <property type="entry name" value="ACT-like"/>
    <property type="match status" value="1"/>
</dbReference>
<dbReference type="NCBIfam" id="NF008865">
    <property type="entry name" value="PRK11898.1"/>
    <property type="match status" value="1"/>
</dbReference>
<feature type="domain" description="Prephenate dehydratase" evidence="22">
    <location>
        <begin position="85"/>
        <end position="262"/>
    </location>
</feature>
<keyword evidence="9" id="KW-0963">Cytoplasm</keyword>
<dbReference type="Pfam" id="PF01842">
    <property type="entry name" value="ACT"/>
    <property type="match status" value="1"/>
</dbReference>
<dbReference type="PROSITE" id="PS00857">
    <property type="entry name" value="PREPHENATE_DEHYDR_1"/>
    <property type="match status" value="1"/>
</dbReference>
<feature type="coiled-coil region" evidence="20">
    <location>
        <begin position="1"/>
        <end position="35"/>
    </location>
</feature>
<keyword evidence="14 24" id="KW-0456">Lyase</keyword>
<accession>I4BB18</accession>
<keyword evidence="25" id="KW-1185">Reference proteome</keyword>
<evidence type="ECO:0000256" key="17">
    <source>
        <dbReference type="ARBA" id="ARBA00031520"/>
    </source>
</evidence>
<organism evidence="24 25">
    <name type="scientific">Turneriella parva (strain ATCC BAA-1111 / DSM 21527 / NCTC 11395 / H)</name>
    <name type="common">Leptospira parva</name>
    <dbReference type="NCBI Taxonomy" id="869212"/>
    <lineage>
        <taxon>Bacteria</taxon>
        <taxon>Pseudomonadati</taxon>
        <taxon>Spirochaetota</taxon>
        <taxon>Spirochaetia</taxon>
        <taxon>Leptospirales</taxon>
        <taxon>Leptospiraceae</taxon>
        <taxon>Turneriella</taxon>
    </lineage>
</organism>
<dbReference type="PATRIC" id="fig|869212.3.peg.3870"/>
<evidence type="ECO:0000256" key="9">
    <source>
        <dbReference type="ARBA" id="ARBA00022490"/>
    </source>
</evidence>
<dbReference type="GO" id="GO:0009094">
    <property type="term" value="P:L-phenylalanine biosynthetic process"/>
    <property type="evidence" value="ECO:0007669"/>
    <property type="project" value="UniProtKB-UniPathway"/>
</dbReference>
<evidence type="ECO:0000256" key="15">
    <source>
        <dbReference type="ARBA" id="ARBA00023268"/>
    </source>
</evidence>
<evidence type="ECO:0000256" key="7">
    <source>
        <dbReference type="ARBA" id="ARBA00013147"/>
    </source>
</evidence>
<dbReference type="Gene3D" id="1.20.59.10">
    <property type="entry name" value="Chorismate mutase"/>
    <property type="match status" value="1"/>
</dbReference>
<evidence type="ECO:0000256" key="18">
    <source>
        <dbReference type="ARBA" id="ARBA00047848"/>
    </source>
</evidence>
<dbReference type="InterPro" id="IPR036263">
    <property type="entry name" value="Chorismate_II_sf"/>
</dbReference>
<evidence type="ECO:0000256" key="2">
    <source>
        <dbReference type="ARBA" id="ARBA00002364"/>
    </source>
</evidence>
<keyword evidence="15" id="KW-0511">Multifunctional enzyme</keyword>
<dbReference type="SUPFAM" id="SSF53850">
    <property type="entry name" value="Periplasmic binding protein-like II"/>
    <property type="match status" value="1"/>
</dbReference>
<evidence type="ECO:0000259" key="22">
    <source>
        <dbReference type="PROSITE" id="PS51171"/>
    </source>
</evidence>
<evidence type="ECO:0000256" key="6">
    <source>
        <dbReference type="ARBA" id="ARBA00012404"/>
    </source>
</evidence>
<dbReference type="UniPathway" id="UPA00120">
    <property type="reaction ID" value="UER00203"/>
</dbReference>
<dbReference type="InterPro" id="IPR002701">
    <property type="entry name" value="CM_II_prokaryot"/>
</dbReference>
<name>I4BB18_TURPD</name>
<dbReference type="CDD" id="cd04905">
    <property type="entry name" value="ACT_CM-PDT"/>
    <property type="match status" value="1"/>
</dbReference>
<dbReference type="PROSITE" id="PS51171">
    <property type="entry name" value="PREPHENATE_DEHYDR_3"/>
    <property type="match status" value="1"/>
</dbReference>
<gene>
    <name evidence="24" type="ordered locus">Turpa_3841</name>
</gene>
<dbReference type="PANTHER" id="PTHR21022:SF19">
    <property type="entry name" value="PREPHENATE DEHYDRATASE-RELATED"/>
    <property type="match status" value="1"/>
</dbReference>
<protein>
    <recommendedName>
        <fullName evidence="8">Bifunctional chorismate mutase/prephenate dehydratase</fullName>
        <ecNumber evidence="7">4.2.1.51</ecNumber>
        <ecNumber evidence="6">5.4.99.5</ecNumber>
    </recommendedName>
    <alternativeName>
        <fullName evidence="17">Chorismate mutase-prephenate dehydratase</fullName>
    </alternativeName>
    <alternativeName>
        <fullName evidence="16">p-protein</fullName>
    </alternativeName>
</protein>
<feature type="domain" description="ACT" evidence="23">
    <location>
        <begin position="274"/>
        <end position="351"/>
    </location>
</feature>
<feature type="site" description="Essential for prephenate dehydratase activity" evidence="19">
    <location>
        <position position="255"/>
    </location>
</feature>
<dbReference type="Proteomes" id="UP000006048">
    <property type="component" value="Chromosome"/>
</dbReference>
<comment type="catalytic activity">
    <reaction evidence="1">
        <text>chorismate = prephenate</text>
        <dbReference type="Rhea" id="RHEA:13897"/>
        <dbReference type="ChEBI" id="CHEBI:29748"/>
        <dbReference type="ChEBI" id="CHEBI:29934"/>
        <dbReference type="EC" id="5.4.99.5"/>
    </reaction>
</comment>
<evidence type="ECO:0000256" key="13">
    <source>
        <dbReference type="ARBA" id="ARBA00023235"/>
    </source>
</evidence>
<dbReference type="PIRSF" id="PIRSF001500">
    <property type="entry name" value="Chor_mut_pdt_Ppr"/>
    <property type="match status" value="1"/>
</dbReference>
<keyword evidence="10" id="KW-0028">Amino-acid biosynthesis</keyword>
<sequence>MKQYRDQIDRIDSEIVRLIGQRAEIAREIAAAKQKDNLPLYQPDREQQVYDKIAKLNPGIVDDESLRNIYREIMSATLKLEGSIQVGYFGAEGSFSHQATLKKFGRSLSLAPFRTIDDVFQATERGEIRYGVVPIENSTEGMVKATLDALVKYNLQIYSDIVLQITQSLLTRAKDLKSIERIYTHPQAYAQARNFIMKNIAQAEWIETPSTSEAVKIVAEDGSERLAAVASHVAGEIYGVPVLLDDITDYKRNFTRFVVIGRDTANRAERNRTMISFNLPDSTGSLYRALAPLYEEKINMRGIESRPDRSQVWSYIFFIDLEGHADDAPMQAAFAKIRDLTTGFRILGSYPVEKGPED</sequence>
<dbReference type="PANTHER" id="PTHR21022">
    <property type="entry name" value="PREPHENATE DEHYDRATASE P PROTEIN"/>
    <property type="match status" value="1"/>
</dbReference>
<dbReference type="OrthoDB" id="9802281at2"/>
<dbReference type="Gene3D" id="3.40.190.10">
    <property type="entry name" value="Periplasmic binding protein-like II"/>
    <property type="match status" value="2"/>
</dbReference>
<dbReference type="RefSeq" id="WP_014804952.1">
    <property type="nucleotide sequence ID" value="NC_018020.1"/>
</dbReference>
<evidence type="ECO:0000256" key="3">
    <source>
        <dbReference type="ARBA" id="ARBA00004496"/>
    </source>
</evidence>
<proteinExistence type="predicted"/>
<comment type="pathway">
    <text evidence="5">Metabolic intermediate biosynthesis; prephenate biosynthesis; prephenate from chorismate: step 1/1.</text>
</comment>
<evidence type="ECO:0000256" key="11">
    <source>
        <dbReference type="ARBA" id="ARBA00023141"/>
    </source>
</evidence>